<name>A0AAE1QJL9_9EUCA</name>
<gene>
    <name evidence="2" type="ORF">Pmani_003118</name>
</gene>
<feature type="region of interest" description="Disordered" evidence="1">
    <location>
        <begin position="1"/>
        <end position="105"/>
    </location>
</feature>
<evidence type="ECO:0000256" key="1">
    <source>
        <dbReference type="SAM" id="MobiDB-lite"/>
    </source>
</evidence>
<dbReference type="Proteomes" id="UP001292094">
    <property type="component" value="Unassembled WGS sequence"/>
</dbReference>
<keyword evidence="3" id="KW-1185">Reference proteome</keyword>
<sequence length="105" mass="11400">MEAEEKMVDRRQGGRWEKIVPSASQQRPLRPQKNTAPSGPRPIKPNQTIPTPPASPTACPPQQEPQPTPHSKPPTASPQQAPQPAPNKAPSPPRPESLSKVQITE</sequence>
<feature type="compositionally biased region" description="Polar residues" evidence="1">
    <location>
        <begin position="22"/>
        <end position="37"/>
    </location>
</feature>
<feature type="compositionally biased region" description="Pro residues" evidence="1">
    <location>
        <begin position="50"/>
        <end position="95"/>
    </location>
</feature>
<reference evidence="2" key="1">
    <citation type="submission" date="2023-11" db="EMBL/GenBank/DDBJ databases">
        <title>Genome assemblies of two species of porcelain crab, Petrolisthes cinctipes and Petrolisthes manimaculis (Anomura: Porcellanidae).</title>
        <authorList>
            <person name="Angst P."/>
        </authorList>
    </citation>
    <scope>NUCLEOTIDE SEQUENCE</scope>
    <source>
        <strain evidence="2">PB745_02</strain>
        <tissue evidence="2">Gill</tissue>
    </source>
</reference>
<dbReference type="EMBL" id="JAWZYT010000222">
    <property type="protein sequence ID" value="KAK4326367.1"/>
    <property type="molecule type" value="Genomic_DNA"/>
</dbReference>
<comment type="caution">
    <text evidence="2">The sequence shown here is derived from an EMBL/GenBank/DDBJ whole genome shotgun (WGS) entry which is preliminary data.</text>
</comment>
<protein>
    <submittedName>
        <fullName evidence="2">Uncharacterized protein</fullName>
    </submittedName>
</protein>
<organism evidence="2 3">
    <name type="scientific">Petrolisthes manimaculis</name>
    <dbReference type="NCBI Taxonomy" id="1843537"/>
    <lineage>
        <taxon>Eukaryota</taxon>
        <taxon>Metazoa</taxon>
        <taxon>Ecdysozoa</taxon>
        <taxon>Arthropoda</taxon>
        <taxon>Crustacea</taxon>
        <taxon>Multicrustacea</taxon>
        <taxon>Malacostraca</taxon>
        <taxon>Eumalacostraca</taxon>
        <taxon>Eucarida</taxon>
        <taxon>Decapoda</taxon>
        <taxon>Pleocyemata</taxon>
        <taxon>Anomura</taxon>
        <taxon>Galatheoidea</taxon>
        <taxon>Porcellanidae</taxon>
        <taxon>Petrolisthes</taxon>
    </lineage>
</organism>
<evidence type="ECO:0000313" key="3">
    <source>
        <dbReference type="Proteomes" id="UP001292094"/>
    </source>
</evidence>
<evidence type="ECO:0000313" key="2">
    <source>
        <dbReference type="EMBL" id="KAK4326367.1"/>
    </source>
</evidence>
<accession>A0AAE1QJL9</accession>
<feature type="compositionally biased region" description="Basic and acidic residues" evidence="1">
    <location>
        <begin position="1"/>
        <end position="18"/>
    </location>
</feature>
<dbReference type="AlphaFoldDB" id="A0AAE1QJL9"/>
<proteinExistence type="predicted"/>